<evidence type="ECO:0000259" key="1">
    <source>
        <dbReference type="Pfam" id="PF12697"/>
    </source>
</evidence>
<dbReference type="PATRIC" id="fig|1698449.3.peg.1192"/>
<sequence length="644" mass="71006">MGQVSGYRLVQLILLGLTLYLTGCAGVKVASVSTSDYMAARRGDILTTGTLSPATGSVLQVVGIDESLCSKENARCRDLLVATEALHSEQRLAALSELWLQTAIDQEKNKNTQLAERIAAYIESARYAYAYLFFTPRKPSQRALEDRQAQVRDYYNYATQQAVTLLFKHQDQADIDIQEANGVFVIRLANWEIQGNLAEVRLASGEQVPNEVIPAAALTFKGIRSQYRRDGLGAELVAVTAKRVVTKATADEVFSETPFPALTVMLDFGGENLEQVLKTQRVQMLGFDPYKKEDLQLAGDQVPLAANFTSGYGLWLARSGFASQSLLTLFGRGEVLERPHVYLMQPYDPNRRIVIMLHGLASSPEAWINVANEVLGDEQLRQNYQIWQVYYPTNAPIAYNNATIAEALKTTLKHFDPTGTAIASNEVVLLGHSMGGVLSRLMVSSSGDLFWQAFTERFKMSSARQRKVREQLKPYAWFEPLPGVSRAIFVAAPHRGTPFAENRVARWAANIIELPASMLARFGEVAQLLLDPSSASGEALTRPLNSIANLSDQDPFVRLAADLPISPKVKYHSIMGNDTPKVSLDESSDGVVPYKSAHLPGAVSELIIPSWHSVQETPEAIVEIRRILHQHLAEISRASHAATP</sequence>
<evidence type="ECO:0000313" key="4">
    <source>
        <dbReference type="Proteomes" id="UP000063953"/>
    </source>
</evidence>
<dbReference type="RefSeq" id="WP_053100700.1">
    <property type="nucleotide sequence ID" value="NZ_CP012365.1"/>
</dbReference>
<dbReference type="EMBL" id="JACANB010000006">
    <property type="protein sequence ID" value="MDM1696944.1"/>
    <property type="molecule type" value="Genomic_DNA"/>
</dbReference>
<dbReference type="Proteomes" id="UP001173465">
    <property type="component" value="Unassembled WGS sequence"/>
</dbReference>
<dbReference type="InterPro" id="IPR029058">
    <property type="entry name" value="AB_hydrolase_fold"/>
</dbReference>
<reference evidence="3" key="2">
    <citation type="submission" date="2020-06" db="EMBL/GenBank/DDBJ databases">
        <authorList>
            <person name="Dong N."/>
        </authorList>
    </citation>
    <scope>NUCLEOTIDE SEQUENCE</scope>
    <source>
        <strain evidence="3">DF46-2-2</strain>
    </source>
</reference>
<protein>
    <submittedName>
        <fullName evidence="3">Alpha/beta fold hydrolase</fullName>
    </submittedName>
</protein>
<reference evidence="3" key="3">
    <citation type="journal article" date="2022" name="Sci. Total Environ.">
        <title>Prevalence, transmission, and molecular epidemiology of tet(X)-positive bacteria among humans, animals, and environmental niches in China: An epidemiological, and genomic-based study.</title>
        <authorList>
            <person name="Dong N."/>
            <person name="Zeng Y."/>
            <person name="Cai C."/>
            <person name="Sun C."/>
            <person name="Lu J."/>
            <person name="Liu C."/>
            <person name="Zhou H."/>
            <person name="Sun Q."/>
            <person name="Shu L."/>
            <person name="Wang H."/>
            <person name="Wang Y."/>
            <person name="Wang S."/>
            <person name="Wu C."/>
            <person name="Chan E.W."/>
            <person name="Chen G."/>
            <person name="Shen Z."/>
            <person name="Chen S."/>
            <person name="Zhang R."/>
        </authorList>
    </citation>
    <scope>NUCLEOTIDE SEQUENCE</scope>
    <source>
        <strain evidence="3">DF46-2-2</strain>
    </source>
</reference>
<evidence type="ECO:0000313" key="3">
    <source>
        <dbReference type="EMBL" id="MDM1696944.1"/>
    </source>
</evidence>
<keyword evidence="3" id="KW-0378">Hydrolase</keyword>
<dbReference type="EMBL" id="CP012365">
    <property type="protein sequence ID" value="AKX59523.1"/>
    <property type="molecule type" value="Genomic_DNA"/>
</dbReference>
<accession>A0A0K1XEB9</accession>
<dbReference type="GO" id="GO:0016787">
    <property type="term" value="F:hydrolase activity"/>
    <property type="evidence" value="ECO:0007669"/>
    <property type="project" value="UniProtKB-KW"/>
</dbReference>
<name>A0A0K1XEB9_9GAMM</name>
<reference evidence="2 4" key="1">
    <citation type="journal article" date="2015" name="Genome Announc.">
        <title>Genome Sequences of Oblitimonas alkaliphila gen. nov. sp. nov. (Proposed), a Novel Bacterium of the Pseudomonadaceae Family.</title>
        <authorList>
            <person name="Lauer A.C."/>
            <person name="Nicholson A.C."/>
            <person name="Humrighouse B.W."/>
            <person name="Emery B."/>
            <person name="Drobish A."/>
            <person name="Juieng P."/>
            <person name="Loparev V."/>
            <person name="McQuiston J.R."/>
        </authorList>
    </citation>
    <scope>NUCLEOTIDE SEQUENCE [LARGE SCALE GENOMIC DNA]</scope>
    <source>
        <strain evidence="2 4">E5571</strain>
    </source>
</reference>
<organism evidence="2 4">
    <name type="scientific">Thiopseudomonas alkaliphila</name>
    <dbReference type="NCBI Taxonomy" id="1697053"/>
    <lineage>
        <taxon>Bacteria</taxon>
        <taxon>Pseudomonadati</taxon>
        <taxon>Pseudomonadota</taxon>
        <taxon>Gammaproteobacteria</taxon>
        <taxon>Pseudomonadales</taxon>
        <taxon>Pseudomonadaceae</taxon>
        <taxon>Thiopseudomonas</taxon>
    </lineage>
</organism>
<dbReference type="InterPro" id="IPR000073">
    <property type="entry name" value="AB_hydrolase_1"/>
</dbReference>
<feature type="domain" description="AB hydrolase-1" evidence="1">
    <location>
        <begin position="354"/>
        <end position="623"/>
    </location>
</feature>
<dbReference type="Pfam" id="PF12697">
    <property type="entry name" value="Abhydrolase_6"/>
    <property type="match status" value="1"/>
</dbReference>
<dbReference type="STRING" id="1697053.AKN87_08395"/>
<evidence type="ECO:0000313" key="2">
    <source>
        <dbReference type="EMBL" id="AKX59523.1"/>
    </source>
</evidence>
<gene>
    <name evidence="2" type="ORF">AKN88_05935</name>
    <name evidence="3" type="ORF">HX099_09785</name>
</gene>
<dbReference type="AlphaFoldDB" id="A0A0K1XEB9"/>
<dbReference type="Gene3D" id="3.40.50.1820">
    <property type="entry name" value="alpha/beta hydrolase"/>
    <property type="match status" value="1"/>
</dbReference>
<dbReference type="SUPFAM" id="SSF53474">
    <property type="entry name" value="alpha/beta-Hydrolases"/>
    <property type="match status" value="1"/>
</dbReference>
<proteinExistence type="predicted"/>
<dbReference type="Proteomes" id="UP000063953">
    <property type="component" value="Chromosome"/>
</dbReference>
<keyword evidence="4" id="KW-1185">Reference proteome</keyword>